<evidence type="ECO:0000256" key="2">
    <source>
        <dbReference type="ARBA" id="ARBA00005375"/>
    </source>
</evidence>
<evidence type="ECO:0000256" key="7">
    <source>
        <dbReference type="ARBA" id="ARBA00023180"/>
    </source>
</evidence>
<evidence type="ECO:0000313" key="9">
    <source>
        <dbReference type="Proteomes" id="UP000267096"/>
    </source>
</evidence>
<dbReference type="PANTHER" id="PTHR11567:SF211">
    <property type="entry name" value="PROSTATIC ACID PHOSPHATASE"/>
    <property type="match status" value="1"/>
</dbReference>
<dbReference type="Pfam" id="PF00328">
    <property type="entry name" value="His_Phos_2"/>
    <property type="match status" value="1"/>
</dbReference>
<dbReference type="InterPro" id="IPR000560">
    <property type="entry name" value="His_Pase_clade-2"/>
</dbReference>
<dbReference type="WBParaSite" id="ASIM_0001818001-mRNA-1">
    <property type="protein sequence ID" value="ASIM_0001818001-mRNA-1"/>
    <property type="gene ID" value="ASIM_0001818001"/>
</dbReference>
<gene>
    <name evidence="8" type="ORF">ASIM_LOCUS17582</name>
</gene>
<dbReference type="EMBL" id="UYRR01034298">
    <property type="protein sequence ID" value="VDK60742.1"/>
    <property type="molecule type" value="Genomic_DNA"/>
</dbReference>
<proteinExistence type="inferred from homology"/>
<keyword evidence="9" id="KW-1185">Reference proteome</keyword>
<keyword evidence="6" id="KW-1015">Disulfide bond</keyword>
<protein>
    <recommendedName>
        <fullName evidence="3">acid phosphatase</fullName>
        <ecNumber evidence="3">3.1.3.2</ecNumber>
    </recommendedName>
</protein>
<dbReference type="Gene3D" id="3.40.50.1240">
    <property type="entry name" value="Phosphoglycerate mutase-like"/>
    <property type="match status" value="2"/>
</dbReference>
<name>A0A0M3KB34_ANISI</name>
<reference evidence="8 9" key="2">
    <citation type="submission" date="2018-11" db="EMBL/GenBank/DDBJ databases">
        <authorList>
            <consortium name="Pathogen Informatics"/>
        </authorList>
    </citation>
    <scope>NUCLEOTIDE SEQUENCE [LARGE SCALE GENOMIC DNA]</scope>
</reference>
<evidence type="ECO:0000256" key="6">
    <source>
        <dbReference type="ARBA" id="ARBA00023157"/>
    </source>
</evidence>
<evidence type="ECO:0000256" key="1">
    <source>
        <dbReference type="ARBA" id="ARBA00000032"/>
    </source>
</evidence>
<dbReference type="InterPro" id="IPR033379">
    <property type="entry name" value="Acid_Pase_AS"/>
</dbReference>
<dbReference type="PROSITE" id="PS00616">
    <property type="entry name" value="HIS_ACID_PHOSPHAT_1"/>
    <property type="match status" value="1"/>
</dbReference>
<dbReference type="OrthoDB" id="258392at2759"/>
<evidence type="ECO:0000313" key="8">
    <source>
        <dbReference type="EMBL" id="VDK60742.1"/>
    </source>
</evidence>
<evidence type="ECO:0000256" key="3">
    <source>
        <dbReference type="ARBA" id="ARBA00012646"/>
    </source>
</evidence>
<dbReference type="AlphaFoldDB" id="A0A0M3KB34"/>
<reference evidence="10" key="1">
    <citation type="submission" date="2017-02" db="UniProtKB">
        <authorList>
            <consortium name="WormBaseParasite"/>
        </authorList>
    </citation>
    <scope>IDENTIFICATION</scope>
</reference>
<comment type="catalytic activity">
    <reaction evidence="1">
        <text>a phosphate monoester + H2O = an alcohol + phosphate</text>
        <dbReference type="Rhea" id="RHEA:15017"/>
        <dbReference type="ChEBI" id="CHEBI:15377"/>
        <dbReference type="ChEBI" id="CHEBI:30879"/>
        <dbReference type="ChEBI" id="CHEBI:43474"/>
        <dbReference type="ChEBI" id="CHEBI:67140"/>
        <dbReference type="EC" id="3.1.3.2"/>
    </reaction>
</comment>
<dbReference type="Proteomes" id="UP000267096">
    <property type="component" value="Unassembled WGS sequence"/>
</dbReference>
<organism evidence="10">
    <name type="scientific">Anisakis simplex</name>
    <name type="common">Herring worm</name>
    <dbReference type="NCBI Taxonomy" id="6269"/>
    <lineage>
        <taxon>Eukaryota</taxon>
        <taxon>Metazoa</taxon>
        <taxon>Ecdysozoa</taxon>
        <taxon>Nematoda</taxon>
        <taxon>Chromadorea</taxon>
        <taxon>Rhabditida</taxon>
        <taxon>Spirurina</taxon>
        <taxon>Ascaridomorpha</taxon>
        <taxon>Ascaridoidea</taxon>
        <taxon>Anisakidae</taxon>
        <taxon>Anisakis</taxon>
        <taxon>Anisakis simplex complex</taxon>
    </lineage>
</organism>
<keyword evidence="4" id="KW-0732">Signal</keyword>
<dbReference type="InterPro" id="IPR050645">
    <property type="entry name" value="Histidine_acid_phosphatase"/>
</dbReference>
<dbReference type="GO" id="GO:0003993">
    <property type="term" value="F:acid phosphatase activity"/>
    <property type="evidence" value="ECO:0007669"/>
    <property type="project" value="UniProtKB-EC"/>
</dbReference>
<keyword evidence="5" id="KW-0378">Hydrolase</keyword>
<dbReference type="EC" id="3.1.3.2" evidence="3"/>
<evidence type="ECO:0000256" key="4">
    <source>
        <dbReference type="ARBA" id="ARBA00022729"/>
    </source>
</evidence>
<evidence type="ECO:0000313" key="10">
    <source>
        <dbReference type="WBParaSite" id="ASIM_0001818001-mRNA-1"/>
    </source>
</evidence>
<sequence length="324" mass="37071">MAIDFNDGINLSTCDGLNLHVLIPQVRGGPMLWDIIHRIDFKHDDTLAALLAALGAKHKLLPHGYPEYASAVIIELWNTKKGPQIKMKYHRNSNEVGFEDATSAIQGCSLEQGYCSYADFKKRSEPYNPKNITKLCDDVPGNYEKKKRDYVMNRNQEIHWMVENDADKMDPNEKPFNDFSPKFAVPSSNAENELIFLHMIWRHGDRTPKWLCKNDPNNASTWVEGLGQLTPTGMEQQQRLGSLIFNEYAVKQKLISQRYESNQIYFRSTDVNRTLLSAVSNLVGMYFNRPEQIANLDYPSMKGWPNGYVPVAVHTLQTKYDHVG</sequence>
<dbReference type="SUPFAM" id="SSF53254">
    <property type="entry name" value="Phosphoglycerate mutase-like"/>
    <property type="match status" value="2"/>
</dbReference>
<dbReference type="CDD" id="cd07061">
    <property type="entry name" value="HP_HAP_like"/>
    <property type="match status" value="1"/>
</dbReference>
<keyword evidence="7" id="KW-0325">Glycoprotein</keyword>
<dbReference type="PANTHER" id="PTHR11567">
    <property type="entry name" value="ACID PHOSPHATASE-RELATED"/>
    <property type="match status" value="1"/>
</dbReference>
<accession>A0A0M3KB34</accession>
<evidence type="ECO:0000256" key="5">
    <source>
        <dbReference type="ARBA" id="ARBA00022801"/>
    </source>
</evidence>
<comment type="similarity">
    <text evidence="2">Belongs to the histidine acid phosphatase family.</text>
</comment>
<dbReference type="InterPro" id="IPR029033">
    <property type="entry name" value="His_PPase_superfam"/>
</dbReference>